<dbReference type="AlphaFoldDB" id="Q3SU90"/>
<keyword evidence="5" id="KW-1185">Reference proteome</keyword>
<dbReference type="Pfam" id="PF06597">
    <property type="entry name" value="Clostridium_P47"/>
    <property type="match status" value="1"/>
</dbReference>
<dbReference type="RefSeq" id="WP_011314192.1">
    <property type="nucleotide sequence ID" value="NC_007406.1"/>
</dbReference>
<organism evidence="4 5">
    <name type="scientific">Nitrobacter winogradskyi (strain ATCC 25391 / DSM 10237 / CIP 104748 / NCIMB 11846 / Nb-255)</name>
    <dbReference type="NCBI Taxonomy" id="323098"/>
    <lineage>
        <taxon>Bacteria</taxon>
        <taxon>Pseudomonadati</taxon>
        <taxon>Pseudomonadota</taxon>
        <taxon>Alphaproteobacteria</taxon>
        <taxon>Hyphomicrobiales</taxon>
        <taxon>Nitrobacteraceae</taxon>
        <taxon>Nitrobacter</taxon>
    </lineage>
</organism>
<reference evidence="4 5" key="1">
    <citation type="journal article" date="2006" name="Appl. Environ. Microbiol.">
        <title>Genome sequence of the chemolithoautotrophic nitrite-oxidizing bacterium Nitrobacter winogradskyi Nb-255.</title>
        <authorList>
            <person name="Starkenburg S.R."/>
            <person name="Chain P.S."/>
            <person name="Sayavedra-Soto L.A."/>
            <person name="Hauser L."/>
            <person name="Land M.L."/>
            <person name="Larimer F.W."/>
            <person name="Malfatti S.A."/>
            <person name="Klotz M.G."/>
            <person name="Bottomley P.J."/>
            <person name="Arp D.J."/>
            <person name="Hickey W.J."/>
        </authorList>
    </citation>
    <scope>NUCLEOTIDE SEQUENCE [LARGE SCALE GENOMIC DNA]</scope>
    <source>
        <strain evidence="5">ATCC 25391 / DSM 10237 / CIP 104748 / NCIMB 11846 / Nb-255</strain>
    </source>
</reference>
<evidence type="ECO:0000256" key="2">
    <source>
        <dbReference type="ARBA" id="ARBA00035010"/>
    </source>
</evidence>
<dbReference type="EMBL" id="CP000115">
    <property type="protein sequence ID" value="ABA04151.1"/>
    <property type="molecule type" value="Genomic_DNA"/>
</dbReference>
<comment type="similarity">
    <text evidence="2">Belongs to the TULIP P47 family.</text>
</comment>
<dbReference type="InterPro" id="IPR010567">
    <property type="entry name" value="OrfX2/OrfX3/P47"/>
</dbReference>
<evidence type="ECO:0000259" key="3">
    <source>
        <dbReference type="Pfam" id="PF06597"/>
    </source>
</evidence>
<dbReference type="KEGG" id="nwi:Nwi_0887"/>
<dbReference type="HOGENOM" id="CLU_660277_0_0_5"/>
<accession>Q3SU90</accession>
<evidence type="ECO:0000256" key="1">
    <source>
        <dbReference type="ARBA" id="ARBA00023026"/>
    </source>
</evidence>
<evidence type="ECO:0000313" key="5">
    <source>
        <dbReference type="Proteomes" id="UP000002531"/>
    </source>
</evidence>
<evidence type="ECO:0000313" key="4">
    <source>
        <dbReference type="EMBL" id="ABA04151.1"/>
    </source>
</evidence>
<feature type="domain" description="Protein OrfX2/OrfX3/P47" evidence="3">
    <location>
        <begin position="5"/>
        <end position="310"/>
    </location>
</feature>
<name>Q3SU90_NITWN</name>
<dbReference type="eggNOG" id="ENOG5033J7B">
    <property type="taxonomic scope" value="Bacteria"/>
</dbReference>
<proteinExistence type="inferred from homology"/>
<dbReference type="OrthoDB" id="2664173at2"/>
<protein>
    <recommendedName>
        <fullName evidence="3">Protein OrfX2/OrfX3/P47 domain-containing protein</fullName>
    </recommendedName>
</protein>
<sequence length="416" mass="44933">MVYNTFGWDTVYVIDVNLVNAALRRERLPELEYTSDGTEMTGVMGSMQIVSGGSGKLLRMSFQVAQGSLVSKTVGDASLDGVTLVADLELTLLPSGMPTSQNLVPDIRKVSQQAGPGLLTPVNLLDPGKHLTPAQHALVFALLPQFLVSVAPQITFVLATVNFARPATDSWLAPVKADYAFMNKNDGSNYLGILAVTTDRDVSNLQRTIDDQIVSGSNNAGLFIAESLFMENVIVPVLERAYPDAGRSNFYWNGREVKARRSFGAGSVKKGAITYHPKINSFNLTLVGGTLDTSLSGDCDMKAGIRMSYNASSRNSSRFDMKNKLLTFTSDPHPRFHKDVHIPWYWIVGGAVVEVIVQLVARLIGNAIANALQGGQGVKLARTPPASIQWSHTTNIDVKSAGLNGLFYMQGTAAPQ</sequence>
<dbReference type="Proteomes" id="UP000002531">
    <property type="component" value="Chromosome"/>
</dbReference>
<dbReference type="STRING" id="323098.Nwi_0887"/>
<gene>
    <name evidence="4" type="ordered locus">Nwi_0887</name>
</gene>
<keyword evidence="1" id="KW-0843">Virulence</keyword>